<protein>
    <submittedName>
        <fullName evidence="1">Uncharacterized protein</fullName>
    </submittedName>
</protein>
<dbReference type="EMBL" id="CAACVG010006892">
    <property type="protein sequence ID" value="VEN42369.1"/>
    <property type="molecule type" value="Genomic_DNA"/>
</dbReference>
<keyword evidence="2" id="KW-1185">Reference proteome</keyword>
<name>A0A653C5I3_CALMS</name>
<dbReference type="Proteomes" id="UP000410492">
    <property type="component" value="Unassembled WGS sequence"/>
</dbReference>
<reference evidence="1 2" key="1">
    <citation type="submission" date="2019-01" db="EMBL/GenBank/DDBJ databases">
        <authorList>
            <person name="Sayadi A."/>
        </authorList>
    </citation>
    <scope>NUCLEOTIDE SEQUENCE [LARGE SCALE GENOMIC DNA]</scope>
</reference>
<dbReference type="OrthoDB" id="206130at2759"/>
<gene>
    <name evidence="1" type="ORF">CALMAC_LOCUS5880</name>
</gene>
<evidence type="ECO:0000313" key="2">
    <source>
        <dbReference type="Proteomes" id="UP000410492"/>
    </source>
</evidence>
<evidence type="ECO:0000313" key="1">
    <source>
        <dbReference type="EMBL" id="VEN42369.1"/>
    </source>
</evidence>
<dbReference type="AlphaFoldDB" id="A0A653C5I3"/>
<feature type="non-terminal residue" evidence="1">
    <location>
        <position position="72"/>
    </location>
</feature>
<organism evidence="1 2">
    <name type="scientific">Callosobruchus maculatus</name>
    <name type="common">Southern cowpea weevil</name>
    <name type="synonym">Pulse bruchid</name>
    <dbReference type="NCBI Taxonomy" id="64391"/>
    <lineage>
        <taxon>Eukaryota</taxon>
        <taxon>Metazoa</taxon>
        <taxon>Ecdysozoa</taxon>
        <taxon>Arthropoda</taxon>
        <taxon>Hexapoda</taxon>
        <taxon>Insecta</taxon>
        <taxon>Pterygota</taxon>
        <taxon>Neoptera</taxon>
        <taxon>Endopterygota</taxon>
        <taxon>Coleoptera</taxon>
        <taxon>Polyphaga</taxon>
        <taxon>Cucujiformia</taxon>
        <taxon>Chrysomeloidea</taxon>
        <taxon>Chrysomelidae</taxon>
        <taxon>Bruchinae</taxon>
        <taxon>Bruchini</taxon>
        <taxon>Callosobruchus</taxon>
    </lineage>
</organism>
<sequence length="72" mass="8226">MALGRCFSPRNRNSWGPISSCPPILRRRDTTVDEAFADECAERAINVQARQLDPLKEDLADWLNRTLGELRI</sequence>
<proteinExistence type="predicted"/>
<accession>A0A653C5I3</accession>